<feature type="region of interest" description="Disordered" evidence="1">
    <location>
        <begin position="66"/>
        <end position="89"/>
    </location>
</feature>
<sequence length="89" mass="9330">MMGRQKPNRPRRTPGVRRALLVVDHAEDAAGLALLLAAAGCPHCGGRAQPRPGPTGFAIVVDHRDGCPELADPGQLTPDHDPKGTTNHA</sequence>
<keyword evidence="3" id="KW-1185">Reference proteome</keyword>
<evidence type="ECO:0000313" key="2">
    <source>
        <dbReference type="EMBL" id="MFD1662435.1"/>
    </source>
</evidence>
<dbReference type="Proteomes" id="UP001597261">
    <property type="component" value="Unassembled WGS sequence"/>
</dbReference>
<organism evidence="2 3">
    <name type="scientific">Streptomyces caeni</name>
    <dbReference type="NCBI Taxonomy" id="2307231"/>
    <lineage>
        <taxon>Bacteria</taxon>
        <taxon>Bacillati</taxon>
        <taxon>Actinomycetota</taxon>
        <taxon>Actinomycetes</taxon>
        <taxon>Kitasatosporales</taxon>
        <taxon>Streptomycetaceae</taxon>
        <taxon>Streptomyces</taxon>
    </lineage>
</organism>
<accession>A0ABW4IYI0</accession>
<comment type="caution">
    <text evidence="2">The sequence shown here is derived from an EMBL/GenBank/DDBJ whole genome shotgun (WGS) entry which is preliminary data.</text>
</comment>
<gene>
    <name evidence="2" type="ORF">ACFSL4_30720</name>
</gene>
<evidence type="ECO:0000256" key="1">
    <source>
        <dbReference type="SAM" id="MobiDB-lite"/>
    </source>
</evidence>
<name>A0ABW4IYI0_9ACTN</name>
<evidence type="ECO:0000313" key="3">
    <source>
        <dbReference type="Proteomes" id="UP001597261"/>
    </source>
</evidence>
<dbReference type="EMBL" id="JBHUDX010000093">
    <property type="protein sequence ID" value="MFD1662435.1"/>
    <property type="molecule type" value="Genomic_DNA"/>
</dbReference>
<reference evidence="3" key="1">
    <citation type="journal article" date="2019" name="Int. J. Syst. Evol. Microbiol.">
        <title>The Global Catalogue of Microorganisms (GCM) 10K type strain sequencing project: providing services to taxonomists for standard genome sequencing and annotation.</title>
        <authorList>
            <consortium name="The Broad Institute Genomics Platform"/>
            <consortium name="The Broad Institute Genome Sequencing Center for Infectious Disease"/>
            <person name="Wu L."/>
            <person name="Ma J."/>
        </authorList>
    </citation>
    <scope>NUCLEOTIDE SEQUENCE [LARGE SCALE GENOMIC DNA]</scope>
    <source>
        <strain evidence="3">CGMCC 1.12470</strain>
    </source>
</reference>
<proteinExistence type="predicted"/>
<dbReference type="RefSeq" id="WP_381090084.1">
    <property type="nucleotide sequence ID" value="NZ_JBHUDX010000093.1"/>
</dbReference>
<protein>
    <submittedName>
        <fullName evidence="2">Uncharacterized protein</fullName>
    </submittedName>
</protein>